<dbReference type="Pfam" id="PF03650">
    <property type="entry name" value="MPC"/>
    <property type="match status" value="1"/>
</dbReference>
<dbReference type="eggNOG" id="KOG1590">
    <property type="taxonomic scope" value="Eukaryota"/>
</dbReference>
<feature type="signal peptide" evidence="11">
    <location>
        <begin position="1"/>
        <end position="18"/>
    </location>
</feature>
<dbReference type="KEGG" id="tot:TOT_020000528"/>
<keyword evidence="11" id="KW-0732">Signal</keyword>
<keyword evidence="5" id="KW-0999">Mitochondrion inner membrane</keyword>
<proteinExistence type="inferred from homology"/>
<evidence type="ECO:0000256" key="1">
    <source>
        <dbReference type="ARBA" id="ARBA00004448"/>
    </source>
</evidence>
<dbReference type="VEuPathDB" id="PiroplasmaDB:TOT_020000528"/>
<accession>J4C869</accession>
<evidence type="ECO:0000313" key="12">
    <source>
        <dbReference type="EMBL" id="BAM40268.1"/>
    </source>
</evidence>
<feature type="transmembrane region" description="Helical" evidence="10">
    <location>
        <begin position="430"/>
        <end position="448"/>
    </location>
</feature>
<organism evidence="12 13">
    <name type="scientific">Theileria orientalis strain Shintoku</name>
    <dbReference type="NCBI Taxonomy" id="869250"/>
    <lineage>
        <taxon>Eukaryota</taxon>
        <taxon>Sar</taxon>
        <taxon>Alveolata</taxon>
        <taxon>Apicomplexa</taxon>
        <taxon>Aconoidasida</taxon>
        <taxon>Piroplasmida</taxon>
        <taxon>Theileriidae</taxon>
        <taxon>Theileria</taxon>
    </lineage>
</organism>
<dbReference type="PANTHER" id="PTHR14154">
    <property type="entry name" value="UPF0041 BRAIN PROTEIN 44-RELATED"/>
    <property type="match status" value="1"/>
</dbReference>
<dbReference type="EMBL" id="AP011947">
    <property type="protein sequence ID" value="BAM40268.1"/>
    <property type="molecule type" value="Genomic_DNA"/>
</dbReference>
<evidence type="ECO:0000256" key="2">
    <source>
        <dbReference type="ARBA" id="ARBA00006416"/>
    </source>
</evidence>
<keyword evidence="8 10" id="KW-0472">Membrane</keyword>
<feature type="transmembrane region" description="Helical" evidence="10">
    <location>
        <begin position="379"/>
        <end position="400"/>
    </location>
</feature>
<name>J4C869_THEOR</name>
<feature type="chain" id="PRO_5003777877" evidence="11">
    <location>
        <begin position="19"/>
        <end position="590"/>
    </location>
</feature>
<dbReference type="GO" id="GO:0006850">
    <property type="term" value="P:pyruvate import into mitochondria"/>
    <property type="evidence" value="ECO:0007669"/>
    <property type="project" value="InterPro"/>
</dbReference>
<sequence length="590" mass="66181">MSSFLFYILLLYIRPISSKLINHGGVSLTTELMPHTEENKSLKYSRNNIYGLDGSSSGNFFESEKDQEGRPIDKYKTLKEGSDTKDENNNRTPTQIVRARTCMVCPLMMTSSVKKALKHSLRALKLFLVPSHFSKTGLQTLYITTGLSTVVSLILVAVGLSENVFNELRTNWAFQGEMLKWNVETYTRLGMLLMSVDLLFKVVVLRLNLLKSLKDSNFFETVNWMGTNLGRADDTKLKKLFGALTNGFVLTKMGLMTALHYLFMKSNWNTGAFILDREGSRSATQAAFGLLLFGLFEYAVDSLNSQPVSRLTNVEHLLEPLAFRANQVQRELNQELMDAFHRLPGFLQGLMKKRSRLFLKLKNLNEGLKLMYSPDLETLVLLLNTVMAFYSNSAAGMYLVTWQYLASIVVDVLNDTEKSVLTKGGSHDSLGLLSATVSVGPLALLFTYHSYGCSPMKVKNYFFTTHFWGPVANWGFVIAGISEMSKNPERISPRMTGVLCVYSILFMRFALVVKPRNLLLFSCHFCNSSVQAYNYYRRAKGSSLSQRDLSSPDTDPCTIGSALLRPPPPWSVGNGRTEDPPPRPPCKAST</sequence>
<gene>
    <name evidence="12" type="ORF">TOT_020000528</name>
</gene>
<feature type="transmembrane region" description="Helical" evidence="10">
    <location>
        <begin position="240"/>
        <end position="263"/>
    </location>
</feature>
<keyword evidence="7" id="KW-0496">Mitochondrion</keyword>
<protein>
    <submittedName>
        <fullName evidence="12">Brain protein 44-like</fullName>
    </submittedName>
</protein>
<dbReference type="STRING" id="869250.J4C869"/>
<feature type="compositionally biased region" description="Basic and acidic residues" evidence="9">
    <location>
        <begin position="62"/>
        <end position="89"/>
    </location>
</feature>
<evidence type="ECO:0000256" key="10">
    <source>
        <dbReference type="SAM" id="Phobius"/>
    </source>
</evidence>
<feature type="region of interest" description="Disordered" evidence="9">
    <location>
        <begin position="59"/>
        <end position="91"/>
    </location>
</feature>
<feature type="region of interest" description="Disordered" evidence="9">
    <location>
        <begin position="544"/>
        <end position="590"/>
    </location>
</feature>
<dbReference type="GO" id="GO:0005743">
    <property type="term" value="C:mitochondrial inner membrane"/>
    <property type="evidence" value="ECO:0007669"/>
    <property type="project" value="UniProtKB-SubCell"/>
</dbReference>
<feature type="compositionally biased region" description="Polar residues" evidence="9">
    <location>
        <begin position="544"/>
        <end position="553"/>
    </location>
</feature>
<evidence type="ECO:0000256" key="3">
    <source>
        <dbReference type="ARBA" id="ARBA00022448"/>
    </source>
</evidence>
<feature type="transmembrane region" description="Helical" evidence="10">
    <location>
        <begin position="494"/>
        <end position="513"/>
    </location>
</feature>
<evidence type="ECO:0000256" key="9">
    <source>
        <dbReference type="SAM" id="MobiDB-lite"/>
    </source>
</evidence>
<keyword evidence="3" id="KW-0813">Transport</keyword>
<dbReference type="InterPro" id="IPR005336">
    <property type="entry name" value="MPC"/>
</dbReference>
<dbReference type="OrthoDB" id="1697690at2759"/>
<feature type="transmembrane region" description="Helical" evidence="10">
    <location>
        <begin position="283"/>
        <end position="300"/>
    </location>
</feature>
<keyword evidence="4 10" id="KW-0812">Transmembrane</keyword>
<evidence type="ECO:0000256" key="7">
    <source>
        <dbReference type="ARBA" id="ARBA00023128"/>
    </source>
</evidence>
<comment type="subcellular location">
    <subcellularLocation>
        <location evidence="1">Mitochondrion inner membrane</location>
        <topology evidence="1">Multi-pass membrane protein</topology>
    </subcellularLocation>
</comment>
<reference evidence="12 13" key="1">
    <citation type="journal article" date="2012" name="MBio">
        <title>Comparative genome analysis of three eukaryotic parasites with differing abilities to transform leukocytes reveals key mediators of Theileria-induced leukocyte transformation.</title>
        <authorList>
            <person name="Hayashida K."/>
            <person name="Hara Y."/>
            <person name="Abe T."/>
            <person name="Yamasaki C."/>
            <person name="Toyoda A."/>
            <person name="Kosuge T."/>
            <person name="Suzuki Y."/>
            <person name="Sato Y."/>
            <person name="Kawashima S."/>
            <person name="Katayama T."/>
            <person name="Wakaguri H."/>
            <person name="Inoue N."/>
            <person name="Homma K."/>
            <person name="Tada-Umezaki M."/>
            <person name="Yagi Y."/>
            <person name="Fujii Y."/>
            <person name="Habara T."/>
            <person name="Kanehisa M."/>
            <person name="Watanabe H."/>
            <person name="Ito K."/>
            <person name="Gojobori T."/>
            <person name="Sugawara H."/>
            <person name="Imanishi T."/>
            <person name="Weir W."/>
            <person name="Gardner M."/>
            <person name="Pain A."/>
            <person name="Shiels B."/>
            <person name="Hattori M."/>
            <person name="Nene V."/>
            <person name="Sugimoto C."/>
        </authorList>
    </citation>
    <scope>NUCLEOTIDE SEQUENCE [LARGE SCALE GENOMIC DNA]</scope>
    <source>
        <strain evidence="12 13">Shintoku</strain>
    </source>
</reference>
<evidence type="ECO:0000256" key="8">
    <source>
        <dbReference type="ARBA" id="ARBA00023136"/>
    </source>
</evidence>
<dbReference type="OMA" id="CDSTDIH"/>
<dbReference type="RefSeq" id="XP_009690569.1">
    <property type="nucleotide sequence ID" value="XM_009692274.1"/>
</dbReference>
<keyword evidence="6 10" id="KW-1133">Transmembrane helix</keyword>
<comment type="similarity">
    <text evidence="2">Belongs to the mitochondrial pyruvate carrier (MPC) (TC 2.A.105) family.</text>
</comment>
<evidence type="ECO:0000313" key="13">
    <source>
        <dbReference type="Proteomes" id="UP000003786"/>
    </source>
</evidence>
<evidence type="ECO:0000256" key="4">
    <source>
        <dbReference type="ARBA" id="ARBA00022692"/>
    </source>
</evidence>
<feature type="transmembrane region" description="Helical" evidence="10">
    <location>
        <begin position="460"/>
        <end position="482"/>
    </location>
</feature>
<dbReference type="GeneID" id="20714668"/>
<evidence type="ECO:0000256" key="6">
    <source>
        <dbReference type="ARBA" id="ARBA00022989"/>
    </source>
</evidence>
<dbReference type="AlphaFoldDB" id="J4C869"/>
<evidence type="ECO:0000256" key="11">
    <source>
        <dbReference type="SAM" id="SignalP"/>
    </source>
</evidence>
<dbReference type="Proteomes" id="UP000003786">
    <property type="component" value="Chromosome 2"/>
</dbReference>
<evidence type="ECO:0000256" key="5">
    <source>
        <dbReference type="ARBA" id="ARBA00022792"/>
    </source>
</evidence>
<keyword evidence="13" id="KW-1185">Reference proteome</keyword>
<feature type="transmembrane region" description="Helical" evidence="10">
    <location>
        <begin position="141"/>
        <end position="165"/>
    </location>
</feature>